<protein>
    <submittedName>
        <fullName evidence="1">Uncharacterized protein</fullName>
    </submittedName>
</protein>
<organism evidence="1">
    <name type="scientific">marine sediment metagenome</name>
    <dbReference type="NCBI Taxonomy" id="412755"/>
    <lineage>
        <taxon>unclassified sequences</taxon>
        <taxon>metagenomes</taxon>
        <taxon>ecological metagenomes</taxon>
    </lineage>
</organism>
<proteinExistence type="predicted"/>
<reference evidence="1" key="1">
    <citation type="journal article" date="2014" name="Front. Microbiol.">
        <title>High frequency of phylogenetically diverse reductive dehalogenase-homologous genes in deep subseafloor sedimentary metagenomes.</title>
        <authorList>
            <person name="Kawai M."/>
            <person name="Futagami T."/>
            <person name="Toyoda A."/>
            <person name="Takaki Y."/>
            <person name="Nishi S."/>
            <person name="Hori S."/>
            <person name="Arai W."/>
            <person name="Tsubouchi T."/>
            <person name="Morono Y."/>
            <person name="Uchiyama I."/>
            <person name="Ito T."/>
            <person name="Fujiyama A."/>
            <person name="Inagaki F."/>
            <person name="Takami H."/>
        </authorList>
    </citation>
    <scope>NUCLEOTIDE SEQUENCE</scope>
    <source>
        <strain evidence="1">Expedition CK06-06</strain>
    </source>
</reference>
<accession>X1SNG2</accession>
<feature type="non-terminal residue" evidence="1">
    <location>
        <position position="1"/>
    </location>
</feature>
<name>X1SNG2_9ZZZZ</name>
<gene>
    <name evidence="1" type="ORF">S12H4_38741</name>
</gene>
<dbReference type="AlphaFoldDB" id="X1SNG2"/>
<comment type="caution">
    <text evidence="1">The sequence shown here is derived from an EMBL/GenBank/DDBJ whole genome shotgun (WGS) entry which is preliminary data.</text>
</comment>
<sequence>VMILASSGTIWYKLGKLTNEVKHHNRILIDLQKAVEKLVIK</sequence>
<dbReference type="EMBL" id="BARW01023342">
    <property type="protein sequence ID" value="GAI94602.1"/>
    <property type="molecule type" value="Genomic_DNA"/>
</dbReference>
<evidence type="ECO:0000313" key="1">
    <source>
        <dbReference type="EMBL" id="GAI94602.1"/>
    </source>
</evidence>